<dbReference type="RefSeq" id="WP_207128233.1">
    <property type="nucleotide sequence ID" value="NZ_BOPO01000125.1"/>
</dbReference>
<evidence type="ECO:0000259" key="1">
    <source>
        <dbReference type="Pfam" id="PF01872"/>
    </source>
</evidence>
<dbReference type="PANTHER" id="PTHR38011">
    <property type="entry name" value="DIHYDROFOLATE REDUCTASE FAMILY PROTEIN (AFU_ORTHOLOGUE AFUA_8G06820)"/>
    <property type="match status" value="1"/>
</dbReference>
<sequence length="198" mass="21652">MTLTQYFTATSIDGYIADEHNSLDWLFEADGSSEEARSDGAAEEPAGDRFAEFFAGVGAMALGATTYEWMLEHEQMAAHPEKWQRYYGDTPTWVFTHRELTPVPGIPLRFVADDVVGTHAAMVEAAAGRNIWLVGGGGLVGEFADHGLLDEIILGVAPVLLGAGAPVLPRRLTSRSLTLTELSRDNGFAYLRYRVHHD</sequence>
<organism evidence="2 3">
    <name type="scientific">Actinocatenispora comari</name>
    <dbReference type="NCBI Taxonomy" id="2807577"/>
    <lineage>
        <taxon>Bacteria</taxon>
        <taxon>Bacillati</taxon>
        <taxon>Actinomycetota</taxon>
        <taxon>Actinomycetes</taxon>
        <taxon>Micromonosporales</taxon>
        <taxon>Micromonosporaceae</taxon>
        <taxon>Actinocatenispora</taxon>
    </lineage>
</organism>
<name>A0A8J4AHD2_9ACTN</name>
<feature type="domain" description="Bacterial bifunctional deaminase-reductase C-terminal" evidence="1">
    <location>
        <begin position="6"/>
        <end position="181"/>
    </location>
</feature>
<evidence type="ECO:0000313" key="3">
    <source>
        <dbReference type="Proteomes" id="UP000614996"/>
    </source>
</evidence>
<protein>
    <recommendedName>
        <fullName evidence="1">Bacterial bifunctional deaminase-reductase C-terminal domain-containing protein</fullName>
    </recommendedName>
</protein>
<dbReference type="PANTHER" id="PTHR38011:SF11">
    <property type="entry name" value="2,5-DIAMINO-6-RIBOSYLAMINO-4(3H)-PYRIMIDINONE 5'-PHOSPHATE REDUCTASE"/>
    <property type="match status" value="1"/>
</dbReference>
<dbReference type="InterPro" id="IPR002734">
    <property type="entry name" value="RibDG_C"/>
</dbReference>
<evidence type="ECO:0000313" key="2">
    <source>
        <dbReference type="EMBL" id="GIL30630.1"/>
    </source>
</evidence>
<dbReference type="EMBL" id="BOPO01000125">
    <property type="protein sequence ID" value="GIL30630.1"/>
    <property type="molecule type" value="Genomic_DNA"/>
</dbReference>
<dbReference type="InterPro" id="IPR050765">
    <property type="entry name" value="Riboflavin_Biosynth_HTPR"/>
</dbReference>
<keyword evidence="3" id="KW-1185">Reference proteome</keyword>
<dbReference type="InterPro" id="IPR024072">
    <property type="entry name" value="DHFR-like_dom_sf"/>
</dbReference>
<dbReference type="AlphaFoldDB" id="A0A8J4AHD2"/>
<dbReference type="GO" id="GO:0008703">
    <property type="term" value="F:5-amino-6-(5-phosphoribosylamino)uracil reductase activity"/>
    <property type="evidence" value="ECO:0007669"/>
    <property type="project" value="InterPro"/>
</dbReference>
<accession>A0A8J4AHD2</accession>
<dbReference type="Proteomes" id="UP000614996">
    <property type="component" value="Unassembled WGS sequence"/>
</dbReference>
<dbReference type="GO" id="GO:0009231">
    <property type="term" value="P:riboflavin biosynthetic process"/>
    <property type="evidence" value="ECO:0007669"/>
    <property type="project" value="InterPro"/>
</dbReference>
<gene>
    <name evidence="2" type="ORF">NUM_58840</name>
</gene>
<proteinExistence type="predicted"/>
<comment type="caution">
    <text evidence="2">The sequence shown here is derived from an EMBL/GenBank/DDBJ whole genome shotgun (WGS) entry which is preliminary data.</text>
</comment>
<dbReference type="Gene3D" id="3.40.430.10">
    <property type="entry name" value="Dihydrofolate Reductase, subunit A"/>
    <property type="match status" value="1"/>
</dbReference>
<reference evidence="3" key="1">
    <citation type="journal article" date="2021" name="Int. J. Syst. Evol. Microbiol.">
        <title>Actinocatenispora comari sp. nov., an endophytic actinomycete isolated from aerial parts of Comarum salesowianum.</title>
        <authorList>
            <person name="Oyunbileg N."/>
            <person name="Iizaka Y."/>
            <person name="Hamada M."/>
            <person name="Davaapurev B.O."/>
            <person name="Fukumoto A."/>
            <person name="Tsetseg B."/>
            <person name="Kato F."/>
            <person name="Tamura T."/>
            <person name="Batkhuu J."/>
            <person name="Anzai Y."/>
        </authorList>
    </citation>
    <scope>NUCLEOTIDE SEQUENCE [LARGE SCALE GENOMIC DNA]</scope>
    <source>
        <strain evidence="3">NUM-2625</strain>
    </source>
</reference>
<dbReference type="SUPFAM" id="SSF53597">
    <property type="entry name" value="Dihydrofolate reductase-like"/>
    <property type="match status" value="1"/>
</dbReference>
<dbReference type="Pfam" id="PF01872">
    <property type="entry name" value="RibD_C"/>
    <property type="match status" value="1"/>
</dbReference>